<gene>
    <name evidence="2" type="ordered locus">CLJ_B2289</name>
</gene>
<accession>A0A3F2ZYF1</accession>
<feature type="domain" description="HNH nuclease" evidence="1">
    <location>
        <begin position="256"/>
        <end position="307"/>
    </location>
</feature>
<dbReference type="CDD" id="cd00085">
    <property type="entry name" value="HNHc"/>
    <property type="match status" value="1"/>
</dbReference>
<dbReference type="InterPro" id="IPR003615">
    <property type="entry name" value="HNH_nuc"/>
</dbReference>
<reference evidence="2 3" key="1">
    <citation type="journal article" date="2007" name="PLoS ONE">
        <title>Analysis of the neurotoxin complex genes in Clostridium botulinum A1-A4 and B1 strains: BoNT/A3, /Ba4 and /B1 clusters are located within plasmids.</title>
        <authorList>
            <person name="Smith T.J."/>
            <person name="Hill K.K."/>
            <person name="Foley B.T."/>
            <person name="Detter J.C."/>
            <person name="Munk A.C."/>
            <person name="Bruce D.C."/>
            <person name="Doggett N.A."/>
            <person name="Smith L.A."/>
            <person name="Marks J.D."/>
            <person name="Xie G."/>
            <person name="Brettin T.S."/>
        </authorList>
    </citation>
    <scope>NUCLEOTIDE SEQUENCE [LARGE SCALE GENOMIC DNA]</scope>
    <source>
        <strain evidence="3">657 / Type Ba4</strain>
    </source>
</reference>
<proteinExistence type="predicted"/>
<name>A0A3F2ZYF1_CLOB6</name>
<dbReference type="Pfam" id="PF13395">
    <property type="entry name" value="HNH_4"/>
    <property type="match status" value="1"/>
</dbReference>
<dbReference type="Gene3D" id="1.10.30.50">
    <property type="match status" value="1"/>
</dbReference>
<evidence type="ECO:0000313" key="3">
    <source>
        <dbReference type="Proteomes" id="UP000002333"/>
    </source>
</evidence>
<protein>
    <recommendedName>
        <fullName evidence="1">HNH nuclease domain-containing protein</fullName>
    </recommendedName>
</protein>
<organism evidence="2 3">
    <name type="scientific">Clostridium botulinum (strain 657 / Type Ba4)</name>
    <dbReference type="NCBI Taxonomy" id="515621"/>
    <lineage>
        <taxon>Bacteria</taxon>
        <taxon>Bacillati</taxon>
        <taxon>Bacillota</taxon>
        <taxon>Clostridia</taxon>
        <taxon>Eubacteriales</taxon>
        <taxon>Clostridiaceae</taxon>
        <taxon>Clostridium</taxon>
    </lineage>
</organism>
<dbReference type="Proteomes" id="UP000002333">
    <property type="component" value="Chromosome"/>
</dbReference>
<dbReference type="AlphaFoldDB" id="A0A3F2ZYF1"/>
<dbReference type="RefSeq" id="WP_012720740.1">
    <property type="nucleotide sequence ID" value="NC_012658.1"/>
</dbReference>
<reference evidence="3" key="2">
    <citation type="submission" date="2008-05" db="EMBL/GenBank/DDBJ databases">
        <title>Genome sequence of Clostridium botulinum Ba4 strain 657.</title>
        <authorList>
            <person name="Shrivastava S."/>
            <person name="Brown J.L."/>
            <person name="Bruce D."/>
            <person name="Detter C."/>
            <person name="Munk C."/>
            <person name="Smith L.A."/>
            <person name="Smith T.J."/>
            <person name="Sutton G."/>
            <person name="Brettin T.S."/>
        </authorList>
    </citation>
    <scope>NUCLEOTIDE SEQUENCE [LARGE SCALE GENOMIC DNA]</scope>
    <source>
        <strain evidence="3">657 / Type Ba4</strain>
    </source>
</reference>
<dbReference type="EMBL" id="CP001083">
    <property type="protein sequence ID" value="ACQ52727.1"/>
    <property type="molecule type" value="Genomic_DNA"/>
</dbReference>
<evidence type="ECO:0000259" key="1">
    <source>
        <dbReference type="Pfam" id="PF13395"/>
    </source>
</evidence>
<evidence type="ECO:0000313" key="2">
    <source>
        <dbReference type="EMBL" id="ACQ52727.1"/>
    </source>
</evidence>
<dbReference type="KEGG" id="cbi:CLJ_B2289"/>
<sequence length="389" mass="45937">MNNILENSISDVLVKPIDTAMIPTSNKVDSRTFSRLLDDDKVVASYKMYWLFGLLEEVILGNTEIEFNIIVARMIVAAWYPIMQYKLSFGVLDNLQKPINYVALKYGFASNCNESELLKFLCESEDKELKKMMRDLTCMVPYRLLSPFFTEDLKGKDKSSKNKIIEKLSLEDDTCFYKIIREGKNRILINEYWAQYLNENYRVIKSWIYYKLVCFLQKRNSNVPAIAFKLEAPKNRDLSSATKIWKEIIISKGPKDIYTGKDFIKENYEIHGGLSIDHFIPWSFVLHDEMWNLVPTFKNINSSKSDKLLNYNRYIDDFCDMQYMAVTYILEKRKQKDLESYIDALKIENFQEYLKYKPKEDFIKKLKQCIAPLYQIAENQGFEVMDRLF</sequence>